<evidence type="ECO:0000313" key="4">
    <source>
        <dbReference type="EMBL" id="MBP2028911.1"/>
    </source>
</evidence>
<dbReference type="Pfam" id="PF00583">
    <property type="entry name" value="Acetyltransf_1"/>
    <property type="match status" value="1"/>
</dbReference>
<comment type="caution">
    <text evidence="4">The sequence shown here is derived from an EMBL/GenBank/DDBJ whole genome shotgun (WGS) entry which is preliminary data.</text>
</comment>
<evidence type="ECO:0000256" key="1">
    <source>
        <dbReference type="ARBA" id="ARBA00022679"/>
    </source>
</evidence>
<protein>
    <submittedName>
        <fullName evidence="4">GNAT family N-acyltransferase</fullName>
    </submittedName>
</protein>
<dbReference type="InterPro" id="IPR016181">
    <property type="entry name" value="Acyl_CoA_acyltransferase"/>
</dbReference>
<dbReference type="RefSeq" id="WP_209661967.1">
    <property type="nucleotide sequence ID" value="NZ_JAGGLI010000047.1"/>
</dbReference>
<dbReference type="Proteomes" id="UP001314903">
    <property type="component" value="Unassembled WGS sequence"/>
</dbReference>
<organism evidence="4 5">
    <name type="scientific">Acetoanaerobium pronyense</name>
    <dbReference type="NCBI Taxonomy" id="1482736"/>
    <lineage>
        <taxon>Bacteria</taxon>
        <taxon>Bacillati</taxon>
        <taxon>Bacillota</taxon>
        <taxon>Clostridia</taxon>
        <taxon>Peptostreptococcales</taxon>
        <taxon>Filifactoraceae</taxon>
        <taxon>Acetoanaerobium</taxon>
    </lineage>
</organism>
<evidence type="ECO:0000313" key="5">
    <source>
        <dbReference type="Proteomes" id="UP001314903"/>
    </source>
</evidence>
<dbReference type="Gene3D" id="3.40.630.30">
    <property type="match status" value="1"/>
</dbReference>
<evidence type="ECO:0000259" key="3">
    <source>
        <dbReference type="PROSITE" id="PS51186"/>
    </source>
</evidence>
<dbReference type="SUPFAM" id="SSF55729">
    <property type="entry name" value="Acyl-CoA N-acyltransferases (Nat)"/>
    <property type="match status" value="1"/>
</dbReference>
<dbReference type="PANTHER" id="PTHR43420:SF44">
    <property type="entry name" value="ACETYLTRANSFERASE YPEA"/>
    <property type="match status" value="1"/>
</dbReference>
<dbReference type="CDD" id="cd04301">
    <property type="entry name" value="NAT_SF"/>
    <property type="match status" value="1"/>
</dbReference>
<keyword evidence="5" id="KW-1185">Reference proteome</keyword>
<dbReference type="PANTHER" id="PTHR43420">
    <property type="entry name" value="ACETYLTRANSFERASE"/>
    <property type="match status" value="1"/>
</dbReference>
<dbReference type="PROSITE" id="PS51186">
    <property type="entry name" value="GNAT"/>
    <property type="match status" value="1"/>
</dbReference>
<feature type="domain" description="N-acetyltransferase" evidence="3">
    <location>
        <begin position="1"/>
        <end position="145"/>
    </location>
</feature>
<gene>
    <name evidence="4" type="ORF">J2Z35_002749</name>
</gene>
<dbReference type="InterPro" id="IPR050680">
    <property type="entry name" value="YpeA/RimI_acetyltransf"/>
</dbReference>
<evidence type="ECO:0000256" key="2">
    <source>
        <dbReference type="ARBA" id="ARBA00023315"/>
    </source>
</evidence>
<name>A0ABS4KNY0_9FIRM</name>
<reference evidence="4 5" key="1">
    <citation type="submission" date="2021-03" db="EMBL/GenBank/DDBJ databases">
        <title>Genomic Encyclopedia of Type Strains, Phase IV (KMG-IV): sequencing the most valuable type-strain genomes for metagenomic binning, comparative biology and taxonomic classification.</title>
        <authorList>
            <person name="Goeker M."/>
        </authorList>
    </citation>
    <scope>NUCLEOTIDE SEQUENCE [LARGE SCALE GENOMIC DNA]</scope>
    <source>
        <strain evidence="4 5">DSM 27512</strain>
    </source>
</reference>
<sequence length="145" mass="17146">MFLVKEVNLNEIIDIRHKILRPNQTRDECFYETDKSEEVFHLGAFANEKLVSIASFHRENNKDLGFENQFRLRGMATLENYRKQGAGREIIEYAIKQLKTKGIECLWCNGRTSVIDYYEKLGFEIFGEEFDYPPIGMHIVLYRKI</sequence>
<accession>A0ABS4KNY0</accession>
<dbReference type="EMBL" id="JAGGLI010000047">
    <property type="protein sequence ID" value="MBP2028911.1"/>
    <property type="molecule type" value="Genomic_DNA"/>
</dbReference>
<proteinExistence type="predicted"/>
<keyword evidence="2" id="KW-0012">Acyltransferase</keyword>
<dbReference type="InterPro" id="IPR000182">
    <property type="entry name" value="GNAT_dom"/>
</dbReference>
<keyword evidence="1" id="KW-0808">Transferase</keyword>